<proteinExistence type="inferred from homology"/>
<evidence type="ECO:0000256" key="1">
    <source>
        <dbReference type="ARBA" id="ARBA00006436"/>
    </source>
</evidence>
<protein>
    <submittedName>
        <fullName evidence="4">Uncharacterized protein conserved in bacteria</fullName>
    </submittedName>
</protein>
<accession>A0A448TTG3</accession>
<feature type="domain" description="DUF3944" evidence="3">
    <location>
        <begin position="3"/>
        <end position="37"/>
    </location>
</feature>
<dbReference type="OrthoDB" id="9128717at2"/>
<evidence type="ECO:0000259" key="2">
    <source>
        <dbReference type="Pfam" id="PF03981"/>
    </source>
</evidence>
<dbReference type="EMBL" id="LR134510">
    <property type="protein sequence ID" value="VEJ09297.1"/>
    <property type="molecule type" value="Genomic_DNA"/>
</dbReference>
<dbReference type="RefSeq" id="WP_126599111.1">
    <property type="nucleotide sequence ID" value="NZ_LR134510.1"/>
</dbReference>
<comment type="similarity">
    <text evidence="1">Belongs to the UPF0174 family.</text>
</comment>
<name>A0A448TTG3_9PAST</name>
<gene>
    <name evidence="4" type="ORF">NCTC12871_00746</name>
</gene>
<dbReference type="Proteomes" id="UP000279799">
    <property type="component" value="Chromosome"/>
</dbReference>
<organism evidence="4 5">
    <name type="scientific">Actinobacillus delphinicola</name>
    <dbReference type="NCBI Taxonomy" id="51161"/>
    <lineage>
        <taxon>Bacteria</taxon>
        <taxon>Pseudomonadati</taxon>
        <taxon>Pseudomonadota</taxon>
        <taxon>Gammaproteobacteria</taxon>
        <taxon>Pasteurellales</taxon>
        <taxon>Pasteurellaceae</taxon>
        <taxon>Actinobacillus</taxon>
    </lineage>
</organism>
<dbReference type="Pfam" id="PF13099">
    <property type="entry name" value="DUF3944"/>
    <property type="match status" value="1"/>
</dbReference>
<evidence type="ECO:0000259" key="3">
    <source>
        <dbReference type="Pfam" id="PF13099"/>
    </source>
</evidence>
<reference evidence="4 5" key="1">
    <citation type="submission" date="2018-12" db="EMBL/GenBank/DDBJ databases">
        <authorList>
            <consortium name="Pathogen Informatics"/>
        </authorList>
    </citation>
    <scope>NUCLEOTIDE SEQUENCE [LARGE SCALE GENOMIC DNA]</scope>
    <source>
        <strain evidence="4 5">NCTC12871</strain>
    </source>
</reference>
<keyword evidence="5" id="KW-1185">Reference proteome</keyword>
<evidence type="ECO:0000313" key="5">
    <source>
        <dbReference type="Proteomes" id="UP000279799"/>
    </source>
</evidence>
<dbReference type="KEGG" id="adp:NCTC12871_00746"/>
<dbReference type="Pfam" id="PF03981">
    <property type="entry name" value="Ubiq_cyt_C_chap"/>
    <property type="match status" value="1"/>
</dbReference>
<dbReference type="AlphaFoldDB" id="A0A448TTG3"/>
<evidence type="ECO:0000313" key="4">
    <source>
        <dbReference type="EMBL" id="VEJ09297.1"/>
    </source>
</evidence>
<sequence length="249" mass="28170">MAYRHDADLAFLGELSNENLGKLFDLLVYDPKDNQRRRTEELTDSKEYHQHQNNYAQYWQRIAEELQLFGGNTFFNMLRKQGILYNEILCDVCDKMKVKYNKNAETVIIEQSLLMSLLEKALEEMSHPEQEELAKSIGIQDFGHVDASILTATFLKLFNMGKFGAYKGTLIIVNAVWKALFGKGLTLVANATLMRAISILTGPIGWGITGIWTAVDIAGPAYRVTIPSVLMVALLRQTYLNEDVLADLE</sequence>
<dbReference type="InterPro" id="IPR021150">
    <property type="entry name" value="Ubiq_cyt_c_chap"/>
</dbReference>
<dbReference type="InterPro" id="IPR025217">
    <property type="entry name" value="DUF3944"/>
</dbReference>
<feature type="domain" description="Ubiquinol-cytochrome c chaperone" evidence="2">
    <location>
        <begin position="55"/>
        <end position="227"/>
    </location>
</feature>